<feature type="signal peptide" evidence="2">
    <location>
        <begin position="1"/>
        <end position="21"/>
    </location>
</feature>
<comment type="caution">
    <text evidence="4">The sequence shown here is derived from an EMBL/GenBank/DDBJ whole genome shotgun (WGS) entry which is preliminary data.</text>
</comment>
<dbReference type="PANTHER" id="PTHR10083">
    <property type="entry name" value="KUNITZ-TYPE PROTEASE INHIBITOR-RELATED"/>
    <property type="match status" value="1"/>
</dbReference>
<accession>A0A095SGZ4</accession>
<dbReference type="PROSITE" id="PS51257">
    <property type="entry name" value="PROKAR_LIPOPROTEIN"/>
    <property type="match status" value="1"/>
</dbReference>
<dbReference type="Pfam" id="PF00014">
    <property type="entry name" value="Kunitz_BPTI"/>
    <property type="match status" value="1"/>
</dbReference>
<organism evidence="4 5">
    <name type="scientific">Alcanivorax nanhaiticus</name>
    <dbReference type="NCBI Taxonomy" id="1177154"/>
    <lineage>
        <taxon>Bacteria</taxon>
        <taxon>Pseudomonadati</taxon>
        <taxon>Pseudomonadota</taxon>
        <taxon>Gammaproteobacteria</taxon>
        <taxon>Oceanospirillales</taxon>
        <taxon>Alcanivoracaceae</taxon>
        <taxon>Alcanivorax</taxon>
    </lineage>
</organism>
<keyword evidence="2" id="KW-0732">Signal</keyword>
<dbReference type="GO" id="GO:0005615">
    <property type="term" value="C:extracellular space"/>
    <property type="evidence" value="ECO:0007669"/>
    <property type="project" value="TreeGrafter"/>
</dbReference>
<gene>
    <name evidence="4" type="ORF">Y5S_03220</name>
</gene>
<feature type="chain" id="PRO_5001917672" evidence="2">
    <location>
        <begin position="22"/>
        <end position="98"/>
    </location>
</feature>
<dbReference type="InterPro" id="IPR002223">
    <property type="entry name" value="Kunitz_BPTI"/>
</dbReference>
<evidence type="ECO:0000313" key="5">
    <source>
        <dbReference type="Proteomes" id="UP000029444"/>
    </source>
</evidence>
<protein>
    <submittedName>
        <fullName evidence="4">Proteinase inhibitor I2 Kunitz metazoa</fullName>
    </submittedName>
</protein>
<keyword evidence="5" id="KW-1185">Reference proteome</keyword>
<evidence type="ECO:0000256" key="1">
    <source>
        <dbReference type="ARBA" id="ARBA00023157"/>
    </source>
</evidence>
<dbReference type="Proteomes" id="UP000029444">
    <property type="component" value="Unassembled WGS sequence"/>
</dbReference>
<proteinExistence type="predicted"/>
<dbReference type="SMART" id="SM00131">
    <property type="entry name" value="KU"/>
    <property type="match status" value="1"/>
</dbReference>
<keyword evidence="1" id="KW-1015">Disulfide bond</keyword>
<dbReference type="PATRIC" id="fig|1177154.3.peg.3263"/>
<dbReference type="GO" id="GO:0004867">
    <property type="term" value="F:serine-type endopeptidase inhibitor activity"/>
    <property type="evidence" value="ECO:0007669"/>
    <property type="project" value="InterPro"/>
</dbReference>
<dbReference type="PROSITE" id="PS50279">
    <property type="entry name" value="BPTI_KUNITZ_2"/>
    <property type="match status" value="1"/>
</dbReference>
<dbReference type="OrthoDB" id="459223at2"/>
<evidence type="ECO:0000256" key="2">
    <source>
        <dbReference type="SAM" id="SignalP"/>
    </source>
</evidence>
<reference evidence="4 5" key="1">
    <citation type="submission" date="2012-09" db="EMBL/GenBank/DDBJ databases">
        <title>Genome Sequence of alkane-degrading Bacterium Alcanivorax sp. 19-m-6.</title>
        <authorList>
            <person name="Lai Q."/>
            <person name="Shao Z."/>
        </authorList>
    </citation>
    <scope>NUCLEOTIDE SEQUENCE [LARGE SCALE GENOMIC DNA]</scope>
    <source>
        <strain evidence="4 5">19-m-6</strain>
    </source>
</reference>
<dbReference type="EMBL" id="ARXV01000016">
    <property type="protein sequence ID" value="KGD63584.1"/>
    <property type="molecule type" value="Genomic_DNA"/>
</dbReference>
<feature type="domain" description="BPTI/Kunitz inhibitor" evidence="3">
    <location>
        <begin position="31"/>
        <end position="80"/>
    </location>
</feature>
<evidence type="ECO:0000259" key="3">
    <source>
        <dbReference type="PROSITE" id="PS50279"/>
    </source>
</evidence>
<dbReference type="PANTHER" id="PTHR10083:SF374">
    <property type="entry name" value="BPTI_KUNITZ INHIBITOR DOMAIN-CONTAINING PROTEIN"/>
    <property type="match status" value="1"/>
</dbReference>
<dbReference type="InterPro" id="IPR036880">
    <property type="entry name" value="Kunitz_BPTI_sf"/>
</dbReference>
<dbReference type="CDD" id="cd00109">
    <property type="entry name" value="Kunitz-type"/>
    <property type="match status" value="1"/>
</dbReference>
<dbReference type="SUPFAM" id="SSF57362">
    <property type="entry name" value="BPTI-like"/>
    <property type="match status" value="1"/>
</dbReference>
<sequence>MRYVSLALLATAALLSGCQNTESEAPLPDACYQPPESGMCKAAFQRYYFDAQSGECQAFTWGGCKGSVPFETMESCVTTCNAKAGESATKMPMKGEPR</sequence>
<dbReference type="STRING" id="1177154.Y5S_03220"/>
<dbReference type="InterPro" id="IPR050098">
    <property type="entry name" value="TFPI/VKTCI-like"/>
</dbReference>
<dbReference type="eggNOG" id="ENOG5033D86">
    <property type="taxonomic scope" value="Bacteria"/>
</dbReference>
<name>A0A095SGZ4_9GAMM</name>
<evidence type="ECO:0000313" key="4">
    <source>
        <dbReference type="EMBL" id="KGD63584.1"/>
    </source>
</evidence>
<dbReference type="AlphaFoldDB" id="A0A095SGZ4"/>
<dbReference type="Gene3D" id="4.10.410.10">
    <property type="entry name" value="Pancreatic trypsin inhibitor Kunitz domain"/>
    <property type="match status" value="1"/>
</dbReference>
<dbReference type="RefSeq" id="WP_035234508.1">
    <property type="nucleotide sequence ID" value="NZ_ARXV01000016.1"/>
</dbReference>